<dbReference type="OrthoDB" id="9804099at2"/>
<protein>
    <submittedName>
        <fullName evidence="3">CotJB protein</fullName>
    </submittedName>
    <submittedName>
        <fullName evidence="2">Spore coat protein CotJB</fullName>
    </submittedName>
</protein>
<dbReference type="InterPro" id="IPR024207">
    <property type="entry name" value="CotJB_dom"/>
</dbReference>
<keyword evidence="2" id="KW-0167">Capsid protein</keyword>
<organism evidence="2 4">
    <name type="scientific">Roseburia inulinivorans</name>
    <dbReference type="NCBI Taxonomy" id="360807"/>
    <lineage>
        <taxon>Bacteria</taxon>
        <taxon>Bacillati</taxon>
        <taxon>Bacillota</taxon>
        <taxon>Clostridia</taxon>
        <taxon>Lachnospirales</taxon>
        <taxon>Lachnospiraceae</taxon>
        <taxon>Roseburia</taxon>
    </lineage>
</organism>
<dbReference type="Pfam" id="PF12652">
    <property type="entry name" value="CotJB"/>
    <property type="match status" value="1"/>
</dbReference>
<reference evidence="2" key="2">
    <citation type="submission" date="2015-05" db="EMBL/GenBank/DDBJ databases">
        <authorList>
            <person name="Wang D.B."/>
            <person name="Wang M."/>
        </authorList>
    </citation>
    <scope>NUCLEOTIDE SEQUENCE [LARGE SCALE GENOMIC DNA]</scope>
    <source>
        <strain evidence="2">L1-83</strain>
    </source>
</reference>
<evidence type="ECO:0000313" key="2">
    <source>
        <dbReference type="EMBL" id="CRL33068.1"/>
    </source>
</evidence>
<proteinExistence type="predicted"/>
<keyword evidence="4" id="KW-1185">Reference proteome</keyword>
<dbReference type="RefSeq" id="WP_055039118.1">
    <property type="nucleotide sequence ID" value="NZ_CATWND010000005.1"/>
</dbReference>
<name>A0A0M6WCW6_9FIRM</name>
<dbReference type="Proteomes" id="UP000095453">
    <property type="component" value="Unassembled WGS sequence"/>
</dbReference>
<evidence type="ECO:0000313" key="3">
    <source>
        <dbReference type="EMBL" id="CUM77504.1"/>
    </source>
</evidence>
<dbReference type="AlphaFoldDB" id="A0A0M6WCW6"/>
<accession>A0A0M6WCW6</accession>
<dbReference type="EMBL" id="CYXX01000002">
    <property type="protein sequence ID" value="CUM77504.1"/>
    <property type="molecule type" value="Genomic_DNA"/>
</dbReference>
<gene>
    <name evidence="3" type="ORF">ERS852444_00431</name>
    <name evidence="2" type="ORF">RIL183_01231</name>
</gene>
<dbReference type="PIRSF" id="PIRSF010606">
    <property type="entry name" value="Spore_coat_CotJB"/>
    <property type="match status" value="1"/>
</dbReference>
<evidence type="ECO:0000259" key="1">
    <source>
        <dbReference type="Pfam" id="PF12652"/>
    </source>
</evidence>
<dbReference type="EMBL" id="CVRS01000016">
    <property type="protein sequence ID" value="CRL33068.1"/>
    <property type="molecule type" value="Genomic_DNA"/>
</dbReference>
<keyword evidence="2" id="KW-0946">Virion</keyword>
<evidence type="ECO:0000313" key="5">
    <source>
        <dbReference type="Proteomes" id="UP000095453"/>
    </source>
</evidence>
<sequence>MTNQMNQMNRQQLFNLINTVSFAVDDLLLFLDTHPDDVEAIKAFHHYSDIRRNALQVYSDQYGPLTIDTADPCSHWNWATEPWPWEGGCK</sequence>
<dbReference type="STRING" id="360807.ERS852392_00484"/>
<feature type="domain" description="Protein CotJB" evidence="1">
    <location>
        <begin position="12"/>
        <end position="86"/>
    </location>
</feature>
<dbReference type="Proteomes" id="UP000049828">
    <property type="component" value="Unassembled WGS sequence"/>
</dbReference>
<reference evidence="4" key="1">
    <citation type="submission" date="2015-05" db="EMBL/GenBank/DDBJ databases">
        <authorList>
            <consortium name="Pathogen Informatics"/>
        </authorList>
    </citation>
    <scope>NUCLEOTIDE SEQUENCE [LARGE SCALE GENOMIC DNA]</scope>
    <source>
        <strain evidence="3 5">2789STDY5608887</strain>
        <strain evidence="4">L1-83</strain>
    </source>
</reference>
<evidence type="ECO:0000313" key="4">
    <source>
        <dbReference type="Proteomes" id="UP000049828"/>
    </source>
</evidence>
<dbReference type="InterPro" id="IPR016571">
    <property type="entry name" value="Spore_coat_assembly_CotJB"/>
</dbReference>